<dbReference type="Pfam" id="PF00059">
    <property type="entry name" value="Lectin_C"/>
    <property type="match status" value="1"/>
</dbReference>
<evidence type="ECO:0000259" key="2">
    <source>
        <dbReference type="PROSITE" id="PS50041"/>
    </source>
</evidence>
<comment type="caution">
    <text evidence="3">The sequence shown here is derived from an EMBL/GenBank/DDBJ whole genome shotgun (WGS) entry which is preliminary data.</text>
</comment>
<feature type="domain" description="C-type lectin" evidence="2">
    <location>
        <begin position="22"/>
        <end position="83"/>
    </location>
</feature>
<accession>A0AAE0YYT1</accession>
<reference evidence="3" key="1">
    <citation type="journal article" date="2023" name="G3 (Bethesda)">
        <title>A reference genome for the long-term kleptoplast-retaining sea slug Elysia crispata morphotype clarki.</title>
        <authorList>
            <person name="Eastman K.E."/>
            <person name="Pendleton A.L."/>
            <person name="Shaikh M.A."/>
            <person name="Suttiyut T."/>
            <person name="Ogas R."/>
            <person name="Tomko P."/>
            <person name="Gavelis G."/>
            <person name="Widhalm J.R."/>
            <person name="Wisecaver J.H."/>
        </authorList>
    </citation>
    <scope>NUCLEOTIDE SEQUENCE</scope>
    <source>
        <strain evidence="3">ECLA1</strain>
    </source>
</reference>
<proteinExistence type="predicted"/>
<organism evidence="3 4">
    <name type="scientific">Elysia crispata</name>
    <name type="common">lettuce slug</name>
    <dbReference type="NCBI Taxonomy" id="231223"/>
    <lineage>
        <taxon>Eukaryota</taxon>
        <taxon>Metazoa</taxon>
        <taxon>Spiralia</taxon>
        <taxon>Lophotrochozoa</taxon>
        <taxon>Mollusca</taxon>
        <taxon>Gastropoda</taxon>
        <taxon>Heterobranchia</taxon>
        <taxon>Euthyneura</taxon>
        <taxon>Panpulmonata</taxon>
        <taxon>Sacoglossa</taxon>
        <taxon>Placobranchoidea</taxon>
        <taxon>Plakobranchidae</taxon>
        <taxon>Elysia</taxon>
    </lineage>
</organism>
<sequence>MDVFKVARLYYEVFDESSPRPVWLGVRYDSTVGEYVWGENYEVSTTFWDSGEPNLHTKHICVSFQDGLWDDISCFAKLPFFCVEGDHAEFIPPSPHPNAGVCEGDDTVPFAHHCYMVSLVDTVTWSEASRKCFQKGMDLSNKVFQSEASTSESFSTRVESHVTTQSLQKGSEIREPMSNQRKQPLSKLSTALILVLIAVLLCAVIAGVVILTSQSGRRWAQTFRDKLRRSSAAERFDKVNFKNEEPDH</sequence>
<keyword evidence="1" id="KW-0472">Membrane</keyword>
<evidence type="ECO:0000313" key="4">
    <source>
        <dbReference type="Proteomes" id="UP001283361"/>
    </source>
</evidence>
<keyword evidence="1" id="KW-0812">Transmembrane</keyword>
<feature type="transmembrane region" description="Helical" evidence="1">
    <location>
        <begin position="188"/>
        <end position="211"/>
    </location>
</feature>
<name>A0AAE0YYT1_9GAST</name>
<dbReference type="PROSITE" id="PS50041">
    <property type="entry name" value="C_TYPE_LECTIN_2"/>
    <property type="match status" value="1"/>
</dbReference>
<dbReference type="InterPro" id="IPR016187">
    <property type="entry name" value="CTDL_fold"/>
</dbReference>
<keyword evidence="4" id="KW-1185">Reference proteome</keyword>
<protein>
    <recommendedName>
        <fullName evidence="2">C-type lectin domain-containing protein</fullName>
    </recommendedName>
</protein>
<dbReference type="AlphaFoldDB" id="A0AAE0YYT1"/>
<evidence type="ECO:0000256" key="1">
    <source>
        <dbReference type="SAM" id="Phobius"/>
    </source>
</evidence>
<dbReference type="EMBL" id="JAWDGP010005176">
    <property type="protein sequence ID" value="KAK3758996.1"/>
    <property type="molecule type" value="Genomic_DNA"/>
</dbReference>
<dbReference type="Gene3D" id="3.10.100.10">
    <property type="entry name" value="Mannose-Binding Protein A, subunit A"/>
    <property type="match status" value="1"/>
</dbReference>
<gene>
    <name evidence="3" type="ORF">RRG08_005622</name>
</gene>
<dbReference type="InterPro" id="IPR016186">
    <property type="entry name" value="C-type_lectin-like/link_sf"/>
</dbReference>
<keyword evidence="1" id="KW-1133">Transmembrane helix</keyword>
<dbReference type="InterPro" id="IPR001304">
    <property type="entry name" value="C-type_lectin-like"/>
</dbReference>
<dbReference type="CDD" id="cd00037">
    <property type="entry name" value="CLECT"/>
    <property type="match status" value="1"/>
</dbReference>
<dbReference type="SUPFAM" id="SSF56436">
    <property type="entry name" value="C-type lectin-like"/>
    <property type="match status" value="2"/>
</dbReference>
<dbReference type="Proteomes" id="UP001283361">
    <property type="component" value="Unassembled WGS sequence"/>
</dbReference>
<evidence type="ECO:0000313" key="3">
    <source>
        <dbReference type="EMBL" id="KAK3758996.1"/>
    </source>
</evidence>